<evidence type="ECO:0000256" key="5">
    <source>
        <dbReference type="ARBA" id="ARBA00022655"/>
    </source>
</evidence>
<dbReference type="EMBL" id="PQGG01000010">
    <property type="protein sequence ID" value="POP53880.1"/>
    <property type="molecule type" value="Genomic_DNA"/>
</dbReference>
<dbReference type="GO" id="GO:0005737">
    <property type="term" value="C:cytoplasm"/>
    <property type="evidence" value="ECO:0007669"/>
    <property type="project" value="TreeGrafter"/>
</dbReference>
<dbReference type="GO" id="GO:0015940">
    <property type="term" value="P:pantothenate biosynthetic process"/>
    <property type="evidence" value="ECO:0007669"/>
    <property type="project" value="UniProtKB-UniPathway"/>
</dbReference>
<dbReference type="InterPro" id="IPR013328">
    <property type="entry name" value="6PGD_dom2"/>
</dbReference>
<organism evidence="13 14">
    <name type="scientific">Zhongshania marina</name>
    <dbReference type="NCBI Taxonomy" id="2304603"/>
    <lineage>
        <taxon>Bacteria</taxon>
        <taxon>Pseudomonadati</taxon>
        <taxon>Pseudomonadota</taxon>
        <taxon>Gammaproteobacteria</taxon>
        <taxon>Cellvibrionales</taxon>
        <taxon>Spongiibacteraceae</taxon>
        <taxon>Zhongshania</taxon>
    </lineage>
</organism>
<dbReference type="UniPathway" id="UPA00028">
    <property type="reaction ID" value="UER00004"/>
</dbReference>
<comment type="function">
    <text evidence="10">Catalyzes the NADPH-dependent reduction of ketopantoate into pantoic acid.</text>
</comment>
<evidence type="ECO:0000256" key="2">
    <source>
        <dbReference type="ARBA" id="ARBA00007870"/>
    </source>
</evidence>
<dbReference type="FunFam" id="1.10.1040.10:FF:000017">
    <property type="entry name" value="2-dehydropantoate 2-reductase"/>
    <property type="match status" value="1"/>
</dbReference>
<dbReference type="Pfam" id="PF08546">
    <property type="entry name" value="ApbA_C"/>
    <property type="match status" value="1"/>
</dbReference>
<comment type="pathway">
    <text evidence="1 10">Cofactor biosynthesis; (R)-pantothenate biosynthesis; (R)-pantoate from 3-methyl-2-oxobutanoate: step 2/2.</text>
</comment>
<feature type="domain" description="Ketopantoate reductase C-terminal" evidence="12">
    <location>
        <begin position="197"/>
        <end position="319"/>
    </location>
</feature>
<accession>A0A2S4HIZ7</accession>
<dbReference type="Pfam" id="PF02558">
    <property type="entry name" value="ApbA"/>
    <property type="match status" value="1"/>
</dbReference>
<keyword evidence="7 10" id="KW-0560">Oxidoreductase</keyword>
<gene>
    <name evidence="13" type="ORF">C0068_04625</name>
</gene>
<dbReference type="Gene3D" id="3.40.50.720">
    <property type="entry name" value="NAD(P)-binding Rossmann-like Domain"/>
    <property type="match status" value="1"/>
</dbReference>
<evidence type="ECO:0000256" key="4">
    <source>
        <dbReference type="ARBA" id="ARBA00019465"/>
    </source>
</evidence>
<proteinExistence type="inferred from homology"/>
<dbReference type="SUPFAM" id="SSF51735">
    <property type="entry name" value="NAD(P)-binding Rossmann-fold domains"/>
    <property type="match status" value="1"/>
</dbReference>
<dbReference type="RefSeq" id="WP_103683318.1">
    <property type="nucleotide sequence ID" value="NZ_PQGG01000010.1"/>
</dbReference>
<dbReference type="PANTHER" id="PTHR43765:SF2">
    <property type="entry name" value="2-DEHYDROPANTOATE 2-REDUCTASE"/>
    <property type="match status" value="1"/>
</dbReference>
<dbReference type="InterPro" id="IPR013332">
    <property type="entry name" value="KPR_N"/>
</dbReference>
<evidence type="ECO:0000259" key="11">
    <source>
        <dbReference type="Pfam" id="PF02558"/>
    </source>
</evidence>
<dbReference type="InterPro" id="IPR008927">
    <property type="entry name" value="6-PGluconate_DH-like_C_sf"/>
</dbReference>
<sequence>MRQPRPEEGSLLTPESPTTITWHILGAGAIGSLWAIYGHRAGADVRLILRDQQTLGAYQQCAGISLHSGEQTLHYRLPASCPTSQSSPIQHLLITTKAQQTLPALKTLNTHIADDAVLLLLQNGLGIAEQIQREFPKATVIQGSTTEGCYRQNRFEFVHAGRGQTFIGSNKDGEHDTLLQLAHSLSFSPLSVSVSDNIKAVLWRKLAVNCVINPLTVIHRCRNGELLNSPERRAQMRQVVDEILEVSAALGHADWVADLHKLVTDVATTTAANRSSMLQDVEAGRDTEIDAITGYLCHLAAQHKIAVPMNQQLLDKVKRLSSPHQP</sequence>
<evidence type="ECO:0000256" key="10">
    <source>
        <dbReference type="RuleBase" id="RU362068"/>
    </source>
</evidence>
<dbReference type="NCBIfam" id="TIGR00745">
    <property type="entry name" value="apbA_panE"/>
    <property type="match status" value="1"/>
</dbReference>
<dbReference type="PANTHER" id="PTHR43765">
    <property type="entry name" value="2-DEHYDROPANTOATE 2-REDUCTASE-RELATED"/>
    <property type="match status" value="1"/>
</dbReference>
<evidence type="ECO:0000313" key="13">
    <source>
        <dbReference type="EMBL" id="POP53880.1"/>
    </source>
</evidence>
<dbReference type="GO" id="GO:0050661">
    <property type="term" value="F:NADP binding"/>
    <property type="evidence" value="ECO:0007669"/>
    <property type="project" value="TreeGrafter"/>
</dbReference>
<dbReference type="InterPro" id="IPR050838">
    <property type="entry name" value="Ketopantoate_reductase"/>
</dbReference>
<comment type="similarity">
    <text evidence="2 10">Belongs to the ketopantoate reductase family.</text>
</comment>
<evidence type="ECO:0000256" key="1">
    <source>
        <dbReference type="ARBA" id="ARBA00004994"/>
    </source>
</evidence>
<comment type="catalytic activity">
    <reaction evidence="9 10">
        <text>(R)-pantoate + NADP(+) = 2-dehydropantoate + NADPH + H(+)</text>
        <dbReference type="Rhea" id="RHEA:16233"/>
        <dbReference type="ChEBI" id="CHEBI:11561"/>
        <dbReference type="ChEBI" id="CHEBI:15378"/>
        <dbReference type="ChEBI" id="CHEBI:15980"/>
        <dbReference type="ChEBI" id="CHEBI:57783"/>
        <dbReference type="ChEBI" id="CHEBI:58349"/>
        <dbReference type="EC" id="1.1.1.169"/>
    </reaction>
</comment>
<dbReference type="InterPro" id="IPR036291">
    <property type="entry name" value="NAD(P)-bd_dom_sf"/>
</dbReference>
<dbReference type="Proteomes" id="UP000237222">
    <property type="component" value="Unassembled WGS sequence"/>
</dbReference>
<dbReference type="Gene3D" id="1.10.1040.10">
    <property type="entry name" value="N-(1-d-carboxylethyl)-l-norvaline Dehydrogenase, domain 2"/>
    <property type="match status" value="1"/>
</dbReference>
<evidence type="ECO:0000256" key="9">
    <source>
        <dbReference type="ARBA" id="ARBA00048793"/>
    </source>
</evidence>
<keyword evidence="6 10" id="KW-0521">NADP</keyword>
<keyword evidence="5 10" id="KW-0566">Pantothenate biosynthesis</keyword>
<dbReference type="AlphaFoldDB" id="A0A2S4HIZ7"/>
<dbReference type="InterPro" id="IPR003710">
    <property type="entry name" value="ApbA"/>
</dbReference>
<reference evidence="13" key="1">
    <citation type="submission" date="2018-01" db="EMBL/GenBank/DDBJ databases">
        <authorList>
            <person name="Yu X.-D."/>
        </authorList>
    </citation>
    <scope>NUCLEOTIDE SEQUENCE</scope>
    <source>
        <strain evidence="13">ZX-21</strain>
    </source>
</reference>
<feature type="domain" description="Ketopantoate reductase N-terminal" evidence="11">
    <location>
        <begin position="22"/>
        <end position="170"/>
    </location>
</feature>
<protein>
    <recommendedName>
        <fullName evidence="4 10">2-dehydropantoate 2-reductase</fullName>
        <ecNumber evidence="3 10">1.1.1.169</ecNumber>
    </recommendedName>
    <alternativeName>
        <fullName evidence="8 10">Ketopantoate reductase</fullName>
    </alternativeName>
</protein>
<evidence type="ECO:0000313" key="14">
    <source>
        <dbReference type="Proteomes" id="UP000237222"/>
    </source>
</evidence>
<dbReference type="EC" id="1.1.1.169" evidence="3 10"/>
<evidence type="ECO:0000256" key="8">
    <source>
        <dbReference type="ARBA" id="ARBA00032024"/>
    </source>
</evidence>
<comment type="caution">
    <text evidence="13">The sequence shown here is derived from an EMBL/GenBank/DDBJ whole genome shotgun (WGS) entry which is preliminary data.</text>
</comment>
<evidence type="ECO:0000256" key="3">
    <source>
        <dbReference type="ARBA" id="ARBA00013014"/>
    </source>
</evidence>
<evidence type="ECO:0000256" key="7">
    <source>
        <dbReference type="ARBA" id="ARBA00023002"/>
    </source>
</evidence>
<dbReference type="OrthoDB" id="6530772at2"/>
<name>A0A2S4HIZ7_9GAMM</name>
<evidence type="ECO:0000256" key="6">
    <source>
        <dbReference type="ARBA" id="ARBA00022857"/>
    </source>
</evidence>
<dbReference type="GO" id="GO:0008677">
    <property type="term" value="F:2-dehydropantoate 2-reductase activity"/>
    <property type="evidence" value="ECO:0007669"/>
    <property type="project" value="UniProtKB-EC"/>
</dbReference>
<dbReference type="SUPFAM" id="SSF48179">
    <property type="entry name" value="6-phosphogluconate dehydrogenase C-terminal domain-like"/>
    <property type="match status" value="1"/>
</dbReference>
<dbReference type="InterPro" id="IPR013752">
    <property type="entry name" value="KPA_reductase"/>
</dbReference>
<evidence type="ECO:0000259" key="12">
    <source>
        <dbReference type="Pfam" id="PF08546"/>
    </source>
</evidence>